<dbReference type="Proteomes" id="UP000063063">
    <property type="component" value="Chromosome 35"/>
</dbReference>
<dbReference type="InterPro" id="IPR039963">
    <property type="entry name" value="Unchar_22kDa"/>
</dbReference>
<reference evidence="1 2" key="1">
    <citation type="journal article" date="2015" name="Sci. Rep.">
        <title>The genome of Leishmania panamensis: insights into genomics of the L. (Viannia) subgenus.</title>
        <authorList>
            <person name="Llanes A."/>
            <person name="Restrepo C.M."/>
            <person name="Vecchio G.D."/>
            <person name="Anguizola F.J."/>
            <person name="Lleonart R."/>
        </authorList>
    </citation>
    <scope>NUCLEOTIDE SEQUENCE [LARGE SCALE GENOMIC DNA]</scope>
    <source>
        <strain evidence="1 2">MHOM/PA/94/PSC-1</strain>
    </source>
</reference>
<dbReference type="VEuPathDB" id="TriTrypDB:LPAL13_350018600"/>
<protein>
    <submittedName>
        <fullName evidence="1">Uncharacterized protein</fullName>
    </submittedName>
</protein>
<dbReference type="OrthoDB" id="272133at2759"/>
<gene>
    <name evidence="1" type="ORF">LPMP_351300</name>
</gene>
<dbReference type="AlphaFoldDB" id="A0A088S1L2"/>
<dbReference type="VEuPathDB" id="TriTrypDB:LPMP_351300"/>
<organism evidence="1 2">
    <name type="scientific">Leishmania panamensis</name>
    <dbReference type="NCBI Taxonomy" id="5679"/>
    <lineage>
        <taxon>Eukaryota</taxon>
        <taxon>Discoba</taxon>
        <taxon>Euglenozoa</taxon>
        <taxon>Kinetoplastea</taxon>
        <taxon>Metakinetoplastina</taxon>
        <taxon>Trypanosomatida</taxon>
        <taxon>Trypanosomatidae</taxon>
        <taxon>Leishmaniinae</taxon>
        <taxon>Leishmania</taxon>
        <taxon>Leishmania guyanensis species complex</taxon>
    </lineage>
</organism>
<sequence length="190" mass="22138">MADTYESLATEKRLTPEELDRQVERLTAPRRAVELRDPFEVCPTKRISAEALSKMTDRLYTQSLQHKQELLAAAEQVAYGVHTRGTALSGSPLTPEDQEQSVKRMFHDTLERKRRNMEQLRRQYRYHSPADKTKVPLKTFVQHMYYDRLEAEKKTEKYLYDTYLAPTAIHTGTISRVQADETSNRLCTTK</sequence>
<dbReference type="GeneID" id="22579159"/>
<name>A0A088S1L2_LEIPA</name>
<dbReference type="PANTHER" id="PTHR38828">
    <property type="match status" value="1"/>
</dbReference>
<dbReference type="PANTHER" id="PTHR38828:SF4">
    <property type="match status" value="1"/>
</dbReference>
<dbReference type="RefSeq" id="XP_010703068.1">
    <property type="nucleotide sequence ID" value="XM_010704766.1"/>
</dbReference>
<dbReference type="KEGG" id="lpan:LPMP_351300"/>
<accession>A0A088S1L2</accession>
<evidence type="ECO:0000313" key="2">
    <source>
        <dbReference type="Proteomes" id="UP000063063"/>
    </source>
</evidence>
<dbReference type="EMBL" id="CP009404">
    <property type="protein sequence ID" value="AIO02268.1"/>
    <property type="molecule type" value="Genomic_DNA"/>
</dbReference>
<dbReference type="eggNOG" id="ENOG502S96W">
    <property type="taxonomic scope" value="Eukaryota"/>
</dbReference>
<evidence type="ECO:0000313" key="1">
    <source>
        <dbReference type="EMBL" id="AIO02268.1"/>
    </source>
</evidence>
<proteinExistence type="predicted"/>
<keyword evidence="2" id="KW-1185">Reference proteome</keyword>